<evidence type="ECO:0000259" key="6">
    <source>
        <dbReference type="PROSITE" id="PS51462"/>
    </source>
</evidence>
<proteinExistence type="inferred from homology"/>
<comment type="similarity">
    <text evidence="2 5">Belongs to the Nudix hydrolase family.</text>
</comment>
<evidence type="ECO:0000256" key="1">
    <source>
        <dbReference type="ARBA" id="ARBA00001946"/>
    </source>
</evidence>
<dbReference type="SUPFAM" id="SSF55729">
    <property type="entry name" value="Acyl-CoA N-acyltransferases (Nat)"/>
    <property type="match status" value="1"/>
</dbReference>
<organism evidence="7 8">
    <name type="scientific">Nocardioides jishulii</name>
    <dbReference type="NCBI Taxonomy" id="2575440"/>
    <lineage>
        <taxon>Bacteria</taxon>
        <taxon>Bacillati</taxon>
        <taxon>Actinomycetota</taxon>
        <taxon>Actinomycetes</taxon>
        <taxon>Propionibacteriales</taxon>
        <taxon>Nocardioidaceae</taxon>
        <taxon>Nocardioides</taxon>
    </lineage>
</organism>
<dbReference type="RefSeq" id="WP_137066994.1">
    <property type="nucleotide sequence ID" value="NZ_CP040748.1"/>
</dbReference>
<dbReference type="PROSITE" id="PS00893">
    <property type="entry name" value="NUDIX_BOX"/>
    <property type="match status" value="1"/>
</dbReference>
<evidence type="ECO:0000313" key="8">
    <source>
        <dbReference type="Proteomes" id="UP000307808"/>
    </source>
</evidence>
<keyword evidence="3 5" id="KW-0378">Hydrolase</keyword>
<evidence type="ECO:0000256" key="5">
    <source>
        <dbReference type="RuleBase" id="RU003476"/>
    </source>
</evidence>
<comment type="caution">
    <text evidence="7">The sequence shown here is derived from an EMBL/GenBank/DDBJ whole genome shotgun (WGS) entry which is preliminary data.</text>
</comment>
<dbReference type="InterPro" id="IPR015797">
    <property type="entry name" value="NUDIX_hydrolase-like_dom_sf"/>
</dbReference>
<comment type="cofactor">
    <cofactor evidence="1">
        <name>Mg(2+)</name>
        <dbReference type="ChEBI" id="CHEBI:18420"/>
    </cofactor>
</comment>
<dbReference type="CDD" id="cd18876">
    <property type="entry name" value="NUDIX_Hydrolase"/>
    <property type="match status" value="1"/>
</dbReference>
<sequence>MTLPPSLSTTRPGVARVWWPADLVESGFREATAFVAALVARGLHDHGRVEAWIDPADETAQRIATWAGLQREGILRGGYVEDGQYHDRIMYARLATDPPISEPGGFRALLNSFLPRKRAISQLLMRDSQDRVLMCELTYKPDWDLPGGVIEVGESPAAGVTREIDEECGIHVPAGPLLVTDWLPAWSGWDDALCLVFDGGVHDDDLPRHLTLEAREIRAVRFCTLDEIRAHCAEFTTRRVEAALAGVRAGATYTESGRPSSPTESE</sequence>
<dbReference type="Gene3D" id="3.40.630.30">
    <property type="match status" value="1"/>
</dbReference>
<dbReference type="Gene3D" id="3.90.79.10">
    <property type="entry name" value="Nucleoside Triphosphate Pyrophosphohydrolase"/>
    <property type="match status" value="1"/>
</dbReference>
<evidence type="ECO:0000256" key="3">
    <source>
        <dbReference type="ARBA" id="ARBA00022801"/>
    </source>
</evidence>
<dbReference type="InterPro" id="IPR020084">
    <property type="entry name" value="NUDIX_hydrolase_CS"/>
</dbReference>
<evidence type="ECO:0000313" key="7">
    <source>
        <dbReference type="EMBL" id="TKI60687.1"/>
    </source>
</evidence>
<dbReference type="InterPro" id="IPR020476">
    <property type="entry name" value="Nudix_hydrolase"/>
</dbReference>
<evidence type="ECO:0000256" key="4">
    <source>
        <dbReference type="ARBA" id="ARBA00022842"/>
    </source>
</evidence>
<protein>
    <submittedName>
        <fullName evidence="7">NUDIX hydrolase</fullName>
    </submittedName>
</protein>
<dbReference type="GO" id="GO:0016787">
    <property type="term" value="F:hydrolase activity"/>
    <property type="evidence" value="ECO:0007669"/>
    <property type="project" value="UniProtKB-KW"/>
</dbReference>
<feature type="domain" description="Nudix hydrolase" evidence="6">
    <location>
        <begin position="115"/>
        <end position="245"/>
    </location>
</feature>
<dbReference type="OrthoDB" id="4247482at2"/>
<dbReference type="PROSITE" id="PS51462">
    <property type="entry name" value="NUDIX"/>
    <property type="match status" value="1"/>
</dbReference>
<dbReference type="PANTHER" id="PTHR43046">
    <property type="entry name" value="GDP-MANNOSE MANNOSYL HYDROLASE"/>
    <property type="match status" value="1"/>
</dbReference>
<reference evidence="7 8" key="1">
    <citation type="submission" date="2019-04" db="EMBL/GenBank/DDBJ databases">
        <authorList>
            <person name="Dong K."/>
        </authorList>
    </citation>
    <scope>NUCLEOTIDE SEQUENCE [LARGE SCALE GENOMIC DNA]</scope>
    <source>
        <strain evidence="8">dk3543</strain>
    </source>
</reference>
<keyword evidence="8" id="KW-1185">Reference proteome</keyword>
<dbReference type="SUPFAM" id="SSF55811">
    <property type="entry name" value="Nudix"/>
    <property type="match status" value="1"/>
</dbReference>
<accession>A0A4U2YHY2</accession>
<dbReference type="InterPro" id="IPR000086">
    <property type="entry name" value="NUDIX_hydrolase_dom"/>
</dbReference>
<dbReference type="EMBL" id="SZPY01000004">
    <property type="protein sequence ID" value="TKI60687.1"/>
    <property type="molecule type" value="Genomic_DNA"/>
</dbReference>
<dbReference type="Proteomes" id="UP000307808">
    <property type="component" value="Unassembled WGS sequence"/>
</dbReference>
<dbReference type="PRINTS" id="PR00502">
    <property type="entry name" value="NUDIXFAMILY"/>
</dbReference>
<gene>
    <name evidence="7" type="ORF">FC770_14295</name>
</gene>
<dbReference type="Pfam" id="PF00293">
    <property type="entry name" value="NUDIX"/>
    <property type="match status" value="1"/>
</dbReference>
<evidence type="ECO:0000256" key="2">
    <source>
        <dbReference type="ARBA" id="ARBA00005582"/>
    </source>
</evidence>
<dbReference type="InterPro" id="IPR016181">
    <property type="entry name" value="Acyl_CoA_acyltransferase"/>
</dbReference>
<name>A0A4U2YHY2_9ACTN</name>
<dbReference type="AlphaFoldDB" id="A0A4U2YHY2"/>
<keyword evidence="4" id="KW-0460">Magnesium</keyword>
<dbReference type="PANTHER" id="PTHR43046:SF12">
    <property type="entry name" value="GDP-MANNOSE MANNOSYL HYDROLASE"/>
    <property type="match status" value="1"/>
</dbReference>